<evidence type="ECO:0000313" key="18">
    <source>
        <dbReference type="Proteomes" id="UP000322644"/>
    </source>
</evidence>
<dbReference type="GO" id="GO:0008955">
    <property type="term" value="F:peptidoglycan glycosyltransferase activity"/>
    <property type="evidence" value="ECO:0007669"/>
    <property type="project" value="UniProtKB-EC"/>
</dbReference>
<feature type="transmembrane region" description="Helical" evidence="16">
    <location>
        <begin position="168"/>
        <end position="185"/>
    </location>
</feature>
<dbReference type="PANTHER" id="PTHR30474">
    <property type="entry name" value="CELL CYCLE PROTEIN"/>
    <property type="match status" value="1"/>
</dbReference>
<evidence type="ECO:0000256" key="15">
    <source>
        <dbReference type="ARBA" id="ARBA00049902"/>
    </source>
</evidence>
<feature type="transmembrane region" description="Helical" evidence="16">
    <location>
        <begin position="384"/>
        <end position="403"/>
    </location>
</feature>
<dbReference type="GO" id="GO:0005886">
    <property type="term" value="C:plasma membrane"/>
    <property type="evidence" value="ECO:0007669"/>
    <property type="project" value="TreeGrafter"/>
</dbReference>
<evidence type="ECO:0000256" key="10">
    <source>
        <dbReference type="ARBA" id="ARBA00033270"/>
    </source>
</evidence>
<name>A0A5C2HD49_9BACT</name>
<evidence type="ECO:0000256" key="2">
    <source>
        <dbReference type="ARBA" id="ARBA00022676"/>
    </source>
</evidence>
<evidence type="ECO:0000256" key="16">
    <source>
        <dbReference type="SAM" id="Phobius"/>
    </source>
</evidence>
<dbReference type="AlphaFoldDB" id="A0A5C2HD49"/>
<keyword evidence="17" id="KW-0132">Cell division</keyword>
<dbReference type="KEGG" id="apoc:APORC_0487"/>
<evidence type="ECO:0000256" key="13">
    <source>
        <dbReference type="ARBA" id="ARBA00041418"/>
    </source>
</evidence>
<reference evidence="17 18" key="1">
    <citation type="submission" date="2019-09" db="EMBL/GenBank/DDBJ databases">
        <title>Complete genome sequencing of four Arcobacter species reveals a diverse suite of mobile elements.</title>
        <authorList>
            <person name="Miller W.G."/>
            <person name="Yee E."/>
            <person name="Bono J.L."/>
        </authorList>
    </citation>
    <scope>NUCLEOTIDE SEQUENCE [LARGE SCALE GENOMIC DNA]</scope>
    <source>
        <strain evidence="17 18">CCUG 56899</strain>
    </source>
</reference>
<feature type="transmembrane region" description="Helical" evidence="16">
    <location>
        <begin position="213"/>
        <end position="235"/>
    </location>
</feature>
<reference evidence="17 18" key="2">
    <citation type="submission" date="2019-09" db="EMBL/GenBank/DDBJ databases">
        <title>Taxonomic note: a critical rebuttal of the proposed division of the genus Arcobacter into six genera, emended descriptions of Arcobacter anaerophilus and the genus Arcobacter, and an assessment of genus-level boundaries for Epsilonproteobacteria using in silico genomic comparator tools.</title>
        <authorList>
            <person name="On S.L.W."/>
            <person name="Miller W.G."/>
            <person name="Biggs P."/>
            <person name="Cornelius A."/>
            <person name="Vandamme P."/>
        </authorList>
    </citation>
    <scope>NUCLEOTIDE SEQUENCE [LARGE SCALE GENOMIC DNA]</scope>
    <source>
        <strain evidence="17 18">CCUG 56899</strain>
    </source>
</reference>
<dbReference type="Pfam" id="PF01098">
    <property type="entry name" value="FTSW_RODA_SPOVE"/>
    <property type="match status" value="1"/>
</dbReference>
<dbReference type="EMBL" id="CP036246">
    <property type="protein sequence ID" value="QEP40104.1"/>
    <property type="molecule type" value="Genomic_DNA"/>
</dbReference>
<feature type="transmembrane region" description="Helical" evidence="16">
    <location>
        <begin position="191"/>
        <end position="206"/>
    </location>
</feature>
<comment type="catalytic activity">
    <reaction evidence="15">
        <text>[GlcNAc-(1-&gt;4)-Mur2Ac(oyl-L-Ala-gamma-D-Glu-L-Lys-D-Ala-D-Ala)](n)-di-trans,octa-cis-undecaprenyl diphosphate + beta-D-GlcNAc-(1-&gt;4)-Mur2Ac(oyl-L-Ala-gamma-D-Glu-L-Lys-D-Ala-D-Ala)-di-trans,octa-cis-undecaprenyl diphosphate = [GlcNAc-(1-&gt;4)-Mur2Ac(oyl-L-Ala-gamma-D-Glu-L-Lys-D-Ala-D-Ala)](n+1)-di-trans,octa-cis-undecaprenyl diphosphate + di-trans,octa-cis-undecaprenyl diphosphate + H(+)</text>
        <dbReference type="Rhea" id="RHEA:23708"/>
        <dbReference type="Rhea" id="RHEA-COMP:9602"/>
        <dbReference type="Rhea" id="RHEA-COMP:9603"/>
        <dbReference type="ChEBI" id="CHEBI:15378"/>
        <dbReference type="ChEBI" id="CHEBI:58405"/>
        <dbReference type="ChEBI" id="CHEBI:60033"/>
        <dbReference type="ChEBI" id="CHEBI:78435"/>
        <dbReference type="EC" id="2.4.99.28"/>
    </reaction>
</comment>
<evidence type="ECO:0000256" key="3">
    <source>
        <dbReference type="ARBA" id="ARBA00022679"/>
    </source>
</evidence>
<evidence type="ECO:0000256" key="5">
    <source>
        <dbReference type="ARBA" id="ARBA00022960"/>
    </source>
</evidence>
<dbReference type="GO" id="GO:0051301">
    <property type="term" value="P:cell division"/>
    <property type="evidence" value="ECO:0007669"/>
    <property type="project" value="UniProtKB-KW"/>
</dbReference>
<dbReference type="InterPro" id="IPR018365">
    <property type="entry name" value="Cell_cycle_FtsW-rel_CS"/>
</dbReference>
<evidence type="ECO:0000313" key="17">
    <source>
        <dbReference type="EMBL" id="QEP40104.1"/>
    </source>
</evidence>
<feature type="transmembrane region" description="Helical" evidence="16">
    <location>
        <begin position="27"/>
        <end position="49"/>
    </location>
</feature>
<feature type="transmembrane region" description="Helical" evidence="16">
    <location>
        <begin position="129"/>
        <end position="147"/>
    </location>
</feature>
<evidence type="ECO:0000256" key="6">
    <source>
        <dbReference type="ARBA" id="ARBA00022984"/>
    </source>
</evidence>
<organism evidence="17 18">
    <name type="scientific">Arcobacter porcinus</name>
    <dbReference type="NCBI Taxonomy" id="1935204"/>
    <lineage>
        <taxon>Bacteria</taxon>
        <taxon>Pseudomonadati</taxon>
        <taxon>Campylobacterota</taxon>
        <taxon>Epsilonproteobacteria</taxon>
        <taxon>Campylobacterales</taxon>
        <taxon>Arcobacteraceae</taxon>
        <taxon>Arcobacter</taxon>
    </lineage>
</organism>
<dbReference type="PANTHER" id="PTHR30474:SF2">
    <property type="entry name" value="PEPTIDOGLYCAN GLYCOSYLTRANSFERASE FTSW-RELATED"/>
    <property type="match status" value="1"/>
</dbReference>
<proteinExistence type="inferred from homology"/>
<evidence type="ECO:0000256" key="8">
    <source>
        <dbReference type="ARBA" id="ARBA00023136"/>
    </source>
</evidence>
<feature type="transmembrane region" description="Helical" evidence="16">
    <location>
        <begin position="91"/>
        <end position="109"/>
    </location>
</feature>
<keyword evidence="3" id="KW-0808">Transferase</keyword>
<evidence type="ECO:0000256" key="11">
    <source>
        <dbReference type="ARBA" id="ARBA00038053"/>
    </source>
</evidence>
<keyword evidence="7 16" id="KW-1133">Transmembrane helix</keyword>
<gene>
    <name evidence="17" type="primary">ftsW</name>
    <name evidence="17" type="ORF">APORC_0487</name>
</gene>
<evidence type="ECO:0000256" key="1">
    <source>
        <dbReference type="ARBA" id="ARBA00004141"/>
    </source>
</evidence>
<feature type="transmembrane region" description="Helical" evidence="16">
    <location>
        <begin position="315"/>
        <end position="335"/>
    </location>
</feature>
<dbReference type="GO" id="GO:0009252">
    <property type="term" value="P:peptidoglycan biosynthetic process"/>
    <property type="evidence" value="ECO:0007669"/>
    <property type="project" value="UniProtKB-KW"/>
</dbReference>
<feature type="transmembrane region" description="Helical" evidence="16">
    <location>
        <begin position="347"/>
        <end position="372"/>
    </location>
</feature>
<keyword evidence="4 16" id="KW-0812">Transmembrane</keyword>
<dbReference type="GO" id="GO:0008360">
    <property type="term" value="P:regulation of cell shape"/>
    <property type="evidence" value="ECO:0007669"/>
    <property type="project" value="UniProtKB-KW"/>
</dbReference>
<dbReference type="PROSITE" id="PS00428">
    <property type="entry name" value="FTSW_RODA_SPOVE"/>
    <property type="match status" value="1"/>
</dbReference>
<dbReference type="GO" id="GO:0015648">
    <property type="term" value="F:lipid-linked peptidoglycan transporter activity"/>
    <property type="evidence" value="ECO:0007669"/>
    <property type="project" value="TreeGrafter"/>
</dbReference>
<keyword evidence="2" id="KW-0328">Glycosyltransferase</keyword>
<evidence type="ECO:0000256" key="12">
    <source>
        <dbReference type="ARBA" id="ARBA00041185"/>
    </source>
</evidence>
<sequence length="413" mass="46789">MNFIQNYIKSPLDKLFDNKELNEADHILFILVSLLITIGVIFSYSLSVYTVEIFSYNQFHYILRQGLVAFLSISIIWIFTKLNPYYVISKVGMSLFAIGFLLMFIMPFLPSSFVTASGGANRWIRLPGFSLSPVEFFKVGFVYFLSWSFYRKIIHRPKVNLWGEFKMLIPYFAIFVLVVIFVAFFQKDLGQVFLLAVVMIVLTVFANRSIKILLSLCAAGLIGLVALIIVAPHRINRFHSWWSMSQDTFLAILPSSWEKIFRVENLPEPYQVSQSLNAIHNGGFFGKGIGFGEIKMGFLSEVHTDFVLAGITEEIGWLGFIFIIILFFAIIWRIFKIAKFVENKIFYLFCTSIALMIILSFFINSFGISGLIPIKGMAVPMVSYGGSSLLANAFAIGMVLCISRTVKSEKGVS</sequence>
<evidence type="ECO:0000256" key="9">
    <source>
        <dbReference type="ARBA" id="ARBA00032370"/>
    </source>
</evidence>
<dbReference type="InterPro" id="IPR001182">
    <property type="entry name" value="FtsW/RodA"/>
</dbReference>
<comment type="similarity">
    <text evidence="11">Belongs to the SEDS family. FtsW subfamily.</text>
</comment>
<dbReference type="GO" id="GO:0032153">
    <property type="term" value="C:cell division site"/>
    <property type="evidence" value="ECO:0007669"/>
    <property type="project" value="TreeGrafter"/>
</dbReference>
<keyword evidence="5" id="KW-0133">Cell shape</keyword>
<evidence type="ECO:0000256" key="14">
    <source>
        <dbReference type="ARBA" id="ARBA00044770"/>
    </source>
</evidence>
<dbReference type="RefSeq" id="WP_083199986.1">
    <property type="nucleotide sequence ID" value="NZ_CP036246.2"/>
</dbReference>
<accession>A0A5C2HD49</accession>
<keyword evidence="8 16" id="KW-0472">Membrane</keyword>
<feature type="transmembrane region" description="Helical" evidence="16">
    <location>
        <begin position="61"/>
        <end position="79"/>
    </location>
</feature>
<evidence type="ECO:0000256" key="7">
    <source>
        <dbReference type="ARBA" id="ARBA00022989"/>
    </source>
</evidence>
<protein>
    <recommendedName>
        <fullName evidence="12">Probable peptidoglycan glycosyltransferase FtsW</fullName>
        <ecNumber evidence="14">2.4.99.28</ecNumber>
    </recommendedName>
    <alternativeName>
        <fullName evidence="13">Cell division protein FtsW</fullName>
    </alternativeName>
    <alternativeName>
        <fullName evidence="10">Cell wall polymerase</fullName>
    </alternativeName>
    <alternativeName>
        <fullName evidence="9">Peptidoglycan polymerase</fullName>
    </alternativeName>
</protein>
<dbReference type="Proteomes" id="UP000322644">
    <property type="component" value="Chromosome"/>
</dbReference>
<keyword evidence="17" id="KW-0131">Cell cycle</keyword>
<keyword evidence="6" id="KW-0573">Peptidoglycan synthesis</keyword>
<evidence type="ECO:0000256" key="4">
    <source>
        <dbReference type="ARBA" id="ARBA00022692"/>
    </source>
</evidence>
<dbReference type="EC" id="2.4.99.28" evidence="14"/>
<comment type="subcellular location">
    <subcellularLocation>
        <location evidence="1">Membrane</location>
        <topology evidence="1">Multi-pass membrane protein</topology>
    </subcellularLocation>
</comment>